<gene>
    <name evidence="2" type="ORF">COU33_03350</name>
</gene>
<dbReference type="AlphaFoldDB" id="A0A2M6W0R8"/>
<sequence length="198" mass="22962">MLFEKNKQLTLVEQQTAKGKKQGLWQNDRFLYFDASLINSYYIRLKKARKWLHIFEKIGAGVFGVGCIVLFFWQAYEQDLARFLKLPSFWLETKAPLKSLFWLGIIAGCYLWYRHLAEKTEQPEIDQDSEKSNEKNKLQASAYVGTDKRVPAKMLQDIGVFMTEDAKQSLEDAYKLADKLNDEYIGSIHVFIGLLSST</sequence>
<evidence type="ECO:0000313" key="3">
    <source>
        <dbReference type="Proteomes" id="UP000229362"/>
    </source>
</evidence>
<dbReference type="Proteomes" id="UP000229362">
    <property type="component" value="Unassembled WGS sequence"/>
</dbReference>
<accession>A0A2M6W0R8</accession>
<dbReference type="EMBL" id="PFBZ01000145">
    <property type="protein sequence ID" value="PIT86403.1"/>
    <property type="molecule type" value="Genomic_DNA"/>
</dbReference>
<evidence type="ECO:0008006" key="4">
    <source>
        <dbReference type="Google" id="ProtNLM"/>
    </source>
</evidence>
<reference evidence="3" key="1">
    <citation type="submission" date="2017-09" db="EMBL/GenBank/DDBJ databases">
        <title>Depth-based differentiation of microbial function through sediment-hosted aquifers and enrichment of novel symbionts in the deep terrestrial subsurface.</title>
        <authorList>
            <person name="Probst A.J."/>
            <person name="Ladd B."/>
            <person name="Jarett J.K."/>
            <person name="Geller-Mcgrath D.E."/>
            <person name="Sieber C.M.K."/>
            <person name="Emerson J.B."/>
            <person name="Anantharaman K."/>
            <person name="Thomas B.C."/>
            <person name="Malmstrom R."/>
            <person name="Stieglmeier M."/>
            <person name="Klingl A."/>
            <person name="Woyke T."/>
            <person name="Ryan C.M."/>
            <person name="Banfield J.F."/>
        </authorList>
    </citation>
    <scope>NUCLEOTIDE SEQUENCE [LARGE SCALE GENOMIC DNA]</scope>
</reference>
<feature type="non-terminal residue" evidence="2">
    <location>
        <position position="198"/>
    </location>
</feature>
<keyword evidence="1" id="KW-0812">Transmembrane</keyword>
<keyword evidence="1" id="KW-1133">Transmembrane helix</keyword>
<dbReference type="Gene3D" id="1.10.1780.10">
    <property type="entry name" value="Clp, N-terminal domain"/>
    <property type="match status" value="1"/>
</dbReference>
<protein>
    <recommendedName>
        <fullName evidence="4">Clp R domain-containing protein</fullName>
    </recommendedName>
</protein>
<proteinExistence type="predicted"/>
<name>A0A2M6W0R8_9BACT</name>
<evidence type="ECO:0000256" key="1">
    <source>
        <dbReference type="SAM" id="Phobius"/>
    </source>
</evidence>
<feature type="transmembrane region" description="Helical" evidence="1">
    <location>
        <begin position="54"/>
        <end position="75"/>
    </location>
</feature>
<comment type="caution">
    <text evidence="2">The sequence shown here is derived from an EMBL/GenBank/DDBJ whole genome shotgun (WGS) entry which is preliminary data.</text>
</comment>
<evidence type="ECO:0000313" key="2">
    <source>
        <dbReference type="EMBL" id="PIT86403.1"/>
    </source>
</evidence>
<organism evidence="2 3">
    <name type="scientific">Candidatus Magasanikbacteria bacterium CG10_big_fil_rev_8_21_14_0_10_43_6</name>
    <dbReference type="NCBI Taxonomy" id="1974650"/>
    <lineage>
        <taxon>Bacteria</taxon>
        <taxon>Candidatus Magasanikiibacteriota</taxon>
    </lineage>
</organism>
<dbReference type="InterPro" id="IPR036628">
    <property type="entry name" value="Clp_N_dom_sf"/>
</dbReference>
<keyword evidence="1" id="KW-0472">Membrane</keyword>